<dbReference type="InterPro" id="IPR011029">
    <property type="entry name" value="DEATH-like_dom_sf"/>
</dbReference>
<dbReference type="InterPro" id="IPR001875">
    <property type="entry name" value="DED_dom"/>
</dbReference>
<dbReference type="PANTHER" id="PTHR16155:SF19">
    <property type="entry name" value="DED DOMAIN-CONTAINING PROTEIN"/>
    <property type="match status" value="1"/>
</dbReference>
<dbReference type="RefSeq" id="XP_020912654.1">
    <property type="nucleotide sequence ID" value="XM_021056995.2"/>
</dbReference>
<dbReference type="Gene3D" id="3.40.50.2000">
    <property type="entry name" value="Glycogen Phosphorylase B"/>
    <property type="match status" value="1"/>
</dbReference>
<dbReference type="SUPFAM" id="SSF48452">
    <property type="entry name" value="TPR-like"/>
    <property type="match status" value="1"/>
</dbReference>
<name>A0A913XZC9_EXADI</name>
<dbReference type="KEGG" id="epa:110250398"/>
<feature type="region of interest" description="Disordered" evidence="1">
    <location>
        <begin position="1"/>
        <end position="20"/>
    </location>
</feature>
<dbReference type="EnsemblMetazoa" id="XM_021056995.2">
    <property type="protein sequence ID" value="XP_020912654.1"/>
    <property type="gene ID" value="LOC110250398"/>
</dbReference>
<dbReference type="Gene3D" id="1.25.40.10">
    <property type="entry name" value="Tetratricopeptide repeat domain"/>
    <property type="match status" value="1"/>
</dbReference>
<sequence length="1693" mass="193793">MAESRHAKIQSTKPPNSRRREQFRSKLSLIACQITTEELDKLKFLSEDIPDGEREKIKTAEMFFEKLQKLKKLSLDDKTVLVNLLRQIGRDDLASELESWKCLNENAKEIDKLTKKSRVFQKEGKFCSESEIYGKILELCSNDEDGKLSRCKFLKKRAASLIAQEKFEDALKDCRNVLDQNPHDLKAKFFLARSYEGLREYSKAYEELKLLKVSNPKDPDVLILLEKVARQVDKERREESHSTTCQASGISPTANFVADGNYPHKVLFVCDKWSGWHLDIYSVNRHLCRHFAKFDCLRVACLVLEATEKDIVLANKEGISLKRCSVSSGIPDGDNRLYAMHGDFPFIPDVVFGHGLVTGAEASGLAKKFNCKHFHICYDVNFTKEELQVGNDADFVAAIGPQLAKEWSNKLGREVIEIIPGIPSDSRQRNSIPTPHNRALIVDSTASTDNDVLDVAIKALLDCKQRDTSMEINIQGTPRAKKDNLKTKLERELGTKKFKIHITSDDASIELVDGDMRANSLLLIPSLSQTFGMRSLESISSGVPVIVSNSYGITDVLLDHFDHKFWIFLSSAKEEDDYESWSDRIDVFLDNRDEKFALASELKHEWEKKFTWDSATTKILHHLSRSGEFPKAAKACNENYPSLPSCSSEARSFVQTDVELHERRKSHILVVCPVDARKDPAIRHLAKIPWIAVLDFDPHSTETGCLSICQTLGDELGTKICPIRCPRDKVKEKVTFPNGIPWLLVDETPECLKWLKNVISTLETSHLEQISMLVLWNASKEKERLTRALGKFLNNIEASSLQERVKVAIDLVGGDKEYFIKGIEEDWDTSIYHLPLADICNAINESVCENPSLREREKFFLPVADGIESGKVIMKILPNESRWINAELEILYQSVSDNPEYDSKDAQHFYRGGTISWYALSKGYAIRRKNWDPIKDKIDELLPRCGTLRRKLFHSRGTGGTTSSRWILFEYHKKYPCVNVKSINHQETASAIKVLADFCKLPVLVLIDCKHVLREEFDLDILYNSLSNQRVSCIVLEVSHRQENHVPRKKELLTIAETLAQEERDRFITTYGEQKQERVQRLRSLKKEPDELQIPFYYALVTYEDKFIALEPFVKDCLEDSGNYQRKALIFLSLCHHYAHIAVPEAALTSIFEDAPRDTALEVLLTEDSLQLLLEENGGWRPRHDLIGRHMLKRLLSDGINKDNWIQNLANVAIDFISHMPENLVSELLKNRTSTSEFSPLIDEIPDDDEVIKVFEKAIETFPDNPHFSVHLGRVYSIKKEATGFEMAVRCTDDGIQSADRVFASREVRGQFAQMKGVVYSRRVSFLIKEEAQVKDIVPFAEEGVDWFRRSVSICPDVIDGYIPEVKMMCNLLEYVHKTEGDLHDYLRKPECPTFIVDGISQTTDTLDCVPDSEYYSYWKSRLVCLGQRKNRKDLRKTLKLLEEIRLDSKISRGPINRKIVEIKIELCRHNKADLSTVASDVITFLLEALNYAQNVKEKELTMRLWIQIAPFVPVHLSDAERLIFKWCNECRTVRSHLYKYIISFIHVLDGSKHYLVKMRNAHHDLESEVKVINRGDVGRLRHPDKPVVWLGSQNAKGMGQLVYLENIFKDKKPGDKNILAPEHTRNLQTLTGIITVIERNVGTIVLKDGLDVRFRTDLCDPSLSSKTFCNRKVQFHLGFNFFGPDAYNVKLM</sequence>
<dbReference type="GO" id="GO:0005737">
    <property type="term" value="C:cytoplasm"/>
    <property type="evidence" value="ECO:0007669"/>
    <property type="project" value="TreeGrafter"/>
</dbReference>
<dbReference type="OrthoDB" id="2337140at2759"/>
<proteinExistence type="predicted"/>
<keyword evidence="4" id="KW-1185">Reference proteome</keyword>
<dbReference type="Pfam" id="PF01335">
    <property type="entry name" value="DED"/>
    <property type="match status" value="1"/>
</dbReference>
<dbReference type="PANTHER" id="PTHR16155">
    <property type="entry name" value="DED DOMAIN-CONTAINING PROTEIN"/>
    <property type="match status" value="1"/>
</dbReference>
<dbReference type="SUPFAM" id="SSF47986">
    <property type="entry name" value="DEATH domain"/>
    <property type="match status" value="1"/>
</dbReference>
<reference evidence="3" key="1">
    <citation type="submission" date="2022-11" db="UniProtKB">
        <authorList>
            <consortium name="EnsemblMetazoa"/>
        </authorList>
    </citation>
    <scope>IDENTIFICATION</scope>
</reference>
<organism evidence="3 4">
    <name type="scientific">Exaiptasia diaphana</name>
    <name type="common">Tropical sea anemone</name>
    <name type="synonym">Aiptasia pulchella</name>
    <dbReference type="NCBI Taxonomy" id="2652724"/>
    <lineage>
        <taxon>Eukaryota</taxon>
        <taxon>Metazoa</taxon>
        <taxon>Cnidaria</taxon>
        <taxon>Anthozoa</taxon>
        <taxon>Hexacorallia</taxon>
        <taxon>Actiniaria</taxon>
        <taxon>Aiptasiidae</taxon>
        <taxon>Exaiptasia</taxon>
    </lineage>
</organism>
<dbReference type="GO" id="GO:0042981">
    <property type="term" value="P:regulation of apoptotic process"/>
    <property type="evidence" value="ECO:0007669"/>
    <property type="project" value="InterPro"/>
</dbReference>
<accession>A0A913XZC9</accession>
<dbReference type="OMA" id="ENRDIMC"/>
<dbReference type="Pfam" id="PF14559">
    <property type="entry name" value="TPR_19"/>
    <property type="match status" value="1"/>
</dbReference>
<dbReference type="SMART" id="SM00031">
    <property type="entry name" value="DED"/>
    <property type="match status" value="1"/>
</dbReference>
<evidence type="ECO:0000256" key="1">
    <source>
        <dbReference type="SAM" id="MobiDB-lite"/>
    </source>
</evidence>
<evidence type="ECO:0000313" key="3">
    <source>
        <dbReference type="EnsemblMetazoa" id="XP_020912654.1"/>
    </source>
</evidence>
<dbReference type="SUPFAM" id="SSF53756">
    <property type="entry name" value="UDP-Glycosyltransferase/glycogen phosphorylase"/>
    <property type="match status" value="1"/>
</dbReference>
<dbReference type="PROSITE" id="PS50168">
    <property type="entry name" value="DED"/>
    <property type="match status" value="1"/>
</dbReference>
<dbReference type="InterPro" id="IPR019734">
    <property type="entry name" value="TPR_rpt"/>
</dbReference>
<dbReference type="Pfam" id="PF20706">
    <property type="entry name" value="GT4-conflict"/>
    <property type="match status" value="1"/>
</dbReference>
<dbReference type="Gene3D" id="1.10.533.10">
    <property type="entry name" value="Death Domain, Fas"/>
    <property type="match status" value="1"/>
</dbReference>
<dbReference type="Proteomes" id="UP000887567">
    <property type="component" value="Unplaced"/>
</dbReference>
<dbReference type="GeneID" id="110250398"/>
<protein>
    <recommendedName>
        <fullName evidence="2">DED domain-containing protein</fullName>
    </recommendedName>
</protein>
<evidence type="ECO:0000313" key="4">
    <source>
        <dbReference type="Proteomes" id="UP000887567"/>
    </source>
</evidence>
<dbReference type="SMART" id="SM00028">
    <property type="entry name" value="TPR"/>
    <property type="match status" value="2"/>
</dbReference>
<evidence type="ECO:0000259" key="2">
    <source>
        <dbReference type="PROSITE" id="PS50168"/>
    </source>
</evidence>
<feature type="domain" description="DED" evidence="2">
    <location>
        <begin position="22"/>
        <end position="99"/>
    </location>
</feature>
<dbReference type="InterPro" id="IPR011990">
    <property type="entry name" value="TPR-like_helical_dom_sf"/>
</dbReference>